<dbReference type="EMBL" id="CP102173">
    <property type="protein sequence ID" value="UUP13833.1"/>
    <property type="molecule type" value="Genomic_DNA"/>
</dbReference>
<dbReference type="Proteomes" id="UP001316184">
    <property type="component" value="Chromosome"/>
</dbReference>
<feature type="chain" id="PRO_5045189395" evidence="1">
    <location>
        <begin position="28"/>
        <end position="148"/>
    </location>
</feature>
<evidence type="ECO:0000313" key="2">
    <source>
        <dbReference type="EMBL" id="UUP13833.1"/>
    </source>
</evidence>
<keyword evidence="1" id="KW-0732">Signal</keyword>
<accession>A0ABY5M9W2</accession>
<reference evidence="2 3" key="1">
    <citation type="submission" date="2022-08" db="EMBL/GenBank/DDBJ databases">
        <title>novel species in genus Aeromicrobium.</title>
        <authorList>
            <person name="Ye L."/>
        </authorList>
    </citation>
    <scope>NUCLEOTIDE SEQUENCE [LARGE SCALE GENOMIC DNA]</scope>
    <source>
        <strain evidence="3">zg-Y1379</strain>
    </source>
</reference>
<sequence length="148" mass="15487">MKKIVIALFASVALVLGSGALVSGASAADPYPGTVPTAPSIPGIPPTPPGVIPVIPTPAPSTSTVRLKLDVGAGNARVSGKMKVTFNGKVYWFKVVNGKANIKFPAPKLKGFKKGKTKIKTIKYEFKPWTGSVFKGSKGKAKLKVKKK</sequence>
<evidence type="ECO:0000313" key="3">
    <source>
        <dbReference type="Proteomes" id="UP001316184"/>
    </source>
</evidence>
<gene>
    <name evidence="2" type="ORF">NQV15_00545</name>
</gene>
<dbReference type="RefSeq" id="WP_232402749.1">
    <property type="nucleotide sequence ID" value="NZ_CP102173.1"/>
</dbReference>
<feature type="signal peptide" evidence="1">
    <location>
        <begin position="1"/>
        <end position="27"/>
    </location>
</feature>
<proteinExistence type="predicted"/>
<name>A0ABY5M9W2_9ACTN</name>
<protein>
    <submittedName>
        <fullName evidence="2">Uncharacterized protein</fullName>
    </submittedName>
</protein>
<evidence type="ECO:0000256" key="1">
    <source>
        <dbReference type="SAM" id="SignalP"/>
    </source>
</evidence>
<keyword evidence="3" id="KW-1185">Reference proteome</keyword>
<organism evidence="2 3">
    <name type="scientific">Aeromicrobium wangtongii</name>
    <dbReference type="NCBI Taxonomy" id="2969247"/>
    <lineage>
        <taxon>Bacteria</taxon>
        <taxon>Bacillati</taxon>
        <taxon>Actinomycetota</taxon>
        <taxon>Actinomycetes</taxon>
        <taxon>Propionibacteriales</taxon>
        <taxon>Nocardioidaceae</taxon>
        <taxon>Aeromicrobium</taxon>
    </lineage>
</organism>